<feature type="transmembrane region" description="Helical" evidence="1">
    <location>
        <begin position="89"/>
        <end position="105"/>
    </location>
</feature>
<sequence>MTLDANILLVIIGSAVVTMIPRILPFIVIRKVTLPAIITKWLSFIPISILTALTVGSFIKQENAWISIDWSVLAAIVPTLIIAVWTKKLSVTVIAGIIIMAVIRLF</sequence>
<feature type="transmembrane region" description="Helical" evidence="1">
    <location>
        <begin position="41"/>
        <end position="59"/>
    </location>
</feature>
<dbReference type="Pfam" id="PF05437">
    <property type="entry name" value="AzlD"/>
    <property type="match status" value="1"/>
</dbReference>
<gene>
    <name evidence="2" type="ORF">VF724_09720</name>
</gene>
<dbReference type="RefSeq" id="WP_371754059.1">
    <property type="nucleotide sequence ID" value="NZ_JAYJLD010000011.1"/>
</dbReference>
<proteinExistence type="predicted"/>
<dbReference type="Proteomes" id="UP001310386">
    <property type="component" value="Unassembled WGS sequence"/>
</dbReference>
<dbReference type="InterPro" id="IPR008407">
    <property type="entry name" value="Brnchd-chn_aa_trnsp_AzlD"/>
</dbReference>
<evidence type="ECO:0000313" key="3">
    <source>
        <dbReference type="Proteomes" id="UP001310386"/>
    </source>
</evidence>
<feature type="transmembrane region" description="Helical" evidence="1">
    <location>
        <begin position="65"/>
        <end position="84"/>
    </location>
</feature>
<comment type="caution">
    <text evidence="2">The sequence shown here is derived from an EMBL/GenBank/DDBJ whole genome shotgun (WGS) entry which is preliminary data.</text>
</comment>
<organism evidence="2 3">
    <name type="scientific">Ferviditalea candida</name>
    <dbReference type="NCBI Taxonomy" id="3108399"/>
    <lineage>
        <taxon>Bacteria</taxon>
        <taxon>Bacillati</taxon>
        <taxon>Bacillota</taxon>
        <taxon>Bacilli</taxon>
        <taxon>Bacillales</taxon>
        <taxon>Paenibacillaceae</taxon>
        <taxon>Ferviditalea</taxon>
    </lineage>
</organism>
<dbReference type="EMBL" id="JAYJLD010000011">
    <property type="protein sequence ID" value="MEB3101942.1"/>
    <property type="molecule type" value="Genomic_DNA"/>
</dbReference>
<keyword evidence="1" id="KW-0812">Transmembrane</keyword>
<protein>
    <submittedName>
        <fullName evidence="2">AzlD domain-containing protein</fullName>
    </submittedName>
</protein>
<evidence type="ECO:0000256" key="1">
    <source>
        <dbReference type="SAM" id="Phobius"/>
    </source>
</evidence>
<evidence type="ECO:0000313" key="2">
    <source>
        <dbReference type="EMBL" id="MEB3101942.1"/>
    </source>
</evidence>
<keyword evidence="3" id="KW-1185">Reference proteome</keyword>
<keyword evidence="1" id="KW-0472">Membrane</keyword>
<keyword evidence="1" id="KW-1133">Transmembrane helix</keyword>
<reference evidence="2" key="1">
    <citation type="submission" date="2023-12" db="EMBL/GenBank/DDBJ databases">
        <title>Fervidustalea candida gen. nov., sp. nov., a novel member of the family Paenibacillaceae isolated from a geothermal area.</title>
        <authorList>
            <person name="Li W.-J."/>
            <person name="Jiao J.-Y."/>
            <person name="Chen Y."/>
        </authorList>
    </citation>
    <scope>NUCLEOTIDE SEQUENCE</scope>
    <source>
        <strain evidence="2">SYSU GA230002</strain>
    </source>
</reference>
<feature type="transmembrane region" description="Helical" evidence="1">
    <location>
        <begin position="6"/>
        <end position="29"/>
    </location>
</feature>
<name>A0ABU5ZJ90_9BACL</name>
<accession>A0ABU5ZJ90</accession>